<dbReference type="Proteomes" id="UP000315677">
    <property type="component" value="Unassembled WGS sequence"/>
</dbReference>
<dbReference type="EMBL" id="VFPA01000003">
    <property type="protein sequence ID" value="TQM09858.1"/>
    <property type="molecule type" value="Genomic_DNA"/>
</dbReference>
<dbReference type="AlphaFoldDB" id="A0A543DKK2"/>
<organism evidence="4 5">
    <name type="scientific">Pseudonocardia kunmingensis</name>
    <dbReference type="NCBI Taxonomy" id="630975"/>
    <lineage>
        <taxon>Bacteria</taxon>
        <taxon>Bacillati</taxon>
        <taxon>Actinomycetota</taxon>
        <taxon>Actinomycetes</taxon>
        <taxon>Pseudonocardiales</taxon>
        <taxon>Pseudonocardiaceae</taxon>
        <taxon>Pseudonocardia</taxon>
    </lineage>
</organism>
<gene>
    <name evidence="4" type="ORF">FB558_5632</name>
</gene>
<evidence type="ECO:0000256" key="1">
    <source>
        <dbReference type="SAM" id="MobiDB-lite"/>
    </source>
</evidence>
<evidence type="ECO:0000313" key="4">
    <source>
        <dbReference type="EMBL" id="TQM09858.1"/>
    </source>
</evidence>
<evidence type="ECO:0000313" key="5">
    <source>
        <dbReference type="Proteomes" id="UP000315677"/>
    </source>
</evidence>
<dbReference type="Pfam" id="PF03713">
    <property type="entry name" value="DUF305"/>
    <property type="match status" value="1"/>
</dbReference>
<evidence type="ECO:0000259" key="3">
    <source>
        <dbReference type="Pfam" id="PF03713"/>
    </source>
</evidence>
<proteinExistence type="predicted"/>
<dbReference type="InterPro" id="IPR005183">
    <property type="entry name" value="DUF305_CopM-like"/>
</dbReference>
<name>A0A543DKK2_9PSEU</name>
<accession>A0A543DKK2</accession>
<keyword evidence="5" id="KW-1185">Reference proteome</keyword>
<reference evidence="4 5" key="1">
    <citation type="submission" date="2019-06" db="EMBL/GenBank/DDBJ databases">
        <title>Sequencing the genomes of 1000 actinobacteria strains.</title>
        <authorList>
            <person name="Klenk H.-P."/>
        </authorList>
    </citation>
    <scope>NUCLEOTIDE SEQUENCE [LARGE SCALE GENOMIC DNA]</scope>
    <source>
        <strain evidence="4 5">DSM 45301</strain>
    </source>
</reference>
<dbReference type="PROSITE" id="PS51257">
    <property type="entry name" value="PROKAR_LIPOPROTEIN"/>
    <property type="match status" value="1"/>
</dbReference>
<evidence type="ECO:0000256" key="2">
    <source>
        <dbReference type="SAM" id="SignalP"/>
    </source>
</evidence>
<sequence length="221" mass="23256">MSKVRMSTRACLAGGALALSLTLSACGGASTPAGAPPSTAAEATPSATAPEGVSAEHNEADIRFAQMMIPHHRQAVEMAEMAVERAENPDVKALAEQIQAAQDPEIATMTGFLETWGAEVPDDGGMAGMDHSDMPGMTDPGMSGMDGMTTPEQMEQLQGATGAAFDRMFLEMMIIHHESAVRDSERELAEGVNPQAKDLAAQIIEAQNAEIAQMRQMLQAS</sequence>
<feature type="chain" id="PRO_5038360824" evidence="2">
    <location>
        <begin position="26"/>
        <end position="221"/>
    </location>
</feature>
<dbReference type="PANTHER" id="PTHR36933">
    <property type="entry name" value="SLL0788 PROTEIN"/>
    <property type="match status" value="1"/>
</dbReference>
<feature type="compositionally biased region" description="Low complexity" evidence="1">
    <location>
        <begin position="29"/>
        <end position="52"/>
    </location>
</feature>
<dbReference type="InterPro" id="IPR012347">
    <property type="entry name" value="Ferritin-like"/>
</dbReference>
<feature type="region of interest" description="Disordered" evidence="1">
    <location>
        <begin position="29"/>
        <end position="54"/>
    </location>
</feature>
<dbReference type="PANTHER" id="PTHR36933:SF1">
    <property type="entry name" value="SLL0788 PROTEIN"/>
    <property type="match status" value="1"/>
</dbReference>
<keyword evidence="2" id="KW-0732">Signal</keyword>
<dbReference type="Gene3D" id="1.20.1260.10">
    <property type="match status" value="1"/>
</dbReference>
<feature type="domain" description="DUF305" evidence="3">
    <location>
        <begin position="61"/>
        <end position="218"/>
    </location>
</feature>
<feature type="signal peptide" evidence="2">
    <location>
        <begin position="1"/>
        <end position="25"/>
    </location>
</feature>
<comment type="caution">
    <text evidence="4">The sequence shown here is derived from an EMBL/GenBank/DDBJ whole genome shotgun (WGS) entry which is preliminary data.</text>
</comment>
<protein>
    <submittedName>
        <fullName evidence="4">Uncharacterized protein (DUF305 family)</fullName>
    </submittedName>
</protein>